<dbReference type="InterPro" id="IPR050400">
    <property type="entry name" value="Bact_Cytoskel_RodZ"/>
</dbReference>
<dbReference type="InterPro" id="IPR010982">
    <property type="entry name" value="Lambda_DNA-bd_dom_sf"/>
</dbReference>
<name>A0A7I9VQ45_9BACT</name>
<evidence type="ECO:0000313" key="2">
    <source>
        <dbReference type="EMBL" id="GEJ58358.1"/>
    </source>
</evidence>
<dbReference type="Pfam" id="PF13413">
    <property type="entry name" value="HTH_25"/>
    <property type="match status" value="1"/>
</dbReference>
<dbReference type="Gene3D" id="1.10.287.110">
    <property type="entry name" value="DnaJ domain"/>
    <property type="match status" value="1"/>
</dbReference>
<comment type="caution">
    <text evidence="2">The sequence shown here is derived from an EMBL/GenBank/DDBJ whole genome shotgun (WGS) entry which is preliminary data.</text>
</comment>
<gene>
    <name evidence="2" type="ORF">AMYX_30990</name>
</gene>
<sequence length="302" mass="31822">MKPLAEQNLYELLELPPDAREDDIVKAWDRLNALCAPGSLATYTLVAQEDAALLGRRLEEALTVLLDPVARERYDASLSLTPAPRAASSAEASVSGPESPSRPRPVPEVHRPRALPPIIPPLREVPTPSAPATPIALERVSASAEAPAPAEAPAAGPAAAAAPIPLVTPLPCTPPFAAVTPLPATLPAVPPPAAAPLAAAGPEPLLGEPGRYTGDALRRAREARGITLPQLCERTKITRHHLENLEADRYERLPAAVYLRGMLMALSKELRLDGQKVARSYLDAMAAAAPPAPPPPPRATQR</sequence>
<protein>
    <submittedName>
        <fullName evidence="2">Uncharacterized protein</fullName>
    </submittedName>
</protein>
<keyword evidence="3" id="KW-1185">Reference proteome</keyword>
<dbReference type="CDD" id="cd00093">
    <property type="entry name" value="HTH_XRE"/>
    <property type="match status" value="1"/>
</dbReference>
<dbReference type="InterPro" id="IPR036869">
    <property type="entry name" value="J_dom_sf"/>
</dbReference>
<dbReference type="Proteomes" id="UP000503640">
    <property type="component" value="Unassembled WGS sequence"/>
</dbReference>
<dbReference type="PANTHER" id="PTHR34475:SF1">
    <property type="entry name" value="CYTOSKELETON PROTEIN RODZ"/>
    <property type="match status" value="1"/>
</dbReference>
<proteinExistence type="predicted"/>
<dbReference type="PANTHER" id="PTHR34475">
    <property type="match status" value="1"/>
</dbReference>
<dbReference type="SUPFAM" id="SSF47413">
    <property type="entry name" value="lambda repressor-like DNA-binding domains"/>
    <property type="match status" value="1"/>
</dbReference>
<accession>A0A7I9VQ45</accession>
<dbReference type="RefSeq" id="WP_176066820.1">
    <property type="nucleotide sequence ID" value="NZ_BJTG01000007.1"/>
</dbReference>
<feature type="compositionally biased region" description="Low complexity" evidence="1">
    <location>
        <begin position="82"/>
        <end position="99"/>
    </location>
</feature>
<dbReference type="Gene3D" id="1.10.260.40">
    <property type="entry name" value="lambda repressor-like DNA-binding domains"/>
    <property type="match status" value="1"/>
</dbReference>
<dbReference type="GO" id="GO:0003677">
    <property type="term" value="F:DNA binding"/>
    <property type="evidence" value="ECO:0007669"/>
    <property type="project" value="InterPro"/>
</dbReference>
<dbReference type="AlphaFoldDB" id="A0A7I9VQ45"/>
<organism evidence="2 3">
    <name type="scientific">Anaeromyxobacter diazotrophicus</name>
    <dbReference type="NCBI Taxonomy" id="2590199"/>
    <lineage>
        <taxon>Bacteria</taxon>
        <taxon>Pseudomonadati</taxon>
        <taxon>Myxococcota</taxon>
        <taxon>Myxococcia</taxon>
        <taxon>Myxococcales</taxon>
        <taxon>Cystobacterineae</taxon>
        <taxon>Anaeromyxobacteraceae</taxon>
        <taxon>Anaeromyxobacter</taxon>
    </lineage>
</organism>
<evidence type="ECO:0000256" key="1">
    <source>
        <dbReference type="SAM" id="MobiDB-lite"/>
    </source>
</evidence>
<evidence type="ECO:0000313" key="3">
    <source>
        <dbReference type="Proteomes" id="UP000503640"/>
    </source>
</evidence>
<feature type="region of interest" description="Disordered" evidence="1">
    <location>
        <begin position="81"/>
        <end position="130"/>
    </location>
</feature>
<dbReference type="SUPFAM" id="SSF46565">
    <property type="entry name" value="Chaperone J-domain"/>
    <property type="match status" value="1"/>
</dbReference>
<dbReference type="InterPro" id="IPR001387">
    <property type="entry name" value="Cro/C1-type_HTH"/>
</dbReference>
<dbReference type="EMBL" id="BJTG01000007">
    <property type="protein sequence ID" value="GEJ58358.1"/>
    <property type="molecule type" value="Genomic_DNA"/>
</dbReference>
<reference evidence="3" key="1">
    <citation type="journal article" date="2020" name="Appl. Environ. Microbiol.">
        <title>Diazotrophic Anaeromyxobacter Isolates from Soils.</title>
        <authorList>
            <person name="Masuda Y."/>
            <person name="Yamanaka H."/>
            <person name="Xu Z.X."/>
            <person name="Shiratori Y."/>
            <person name="Aono T."/>
            <person name="Amachi S."/>
            <person name="Senoo K."/>
            <person name="Itoh H."/>
        </authorList>
    </citation>
    <scope>NUCLEOTIDE SEQUENCE [LARGE SCALE GENOMIC DNA]</scope>
    <source>
        <strain evidence="3">R267</strain>
    </source>
</reference>